<protein>
    <submittedName>
        <fullName evidence="2">Uncharacterized protein</fullName>
    </submittedName>
</protein>
<accession>A0A8S0S4R3</accession>
<organism evidence="2 3">
    <name type="scientific">Olea europaea subsp. europaea</name>
    <dbReference type="NCBI Taxonomy" id="158383"/>
    <lineage>
        <taxon>Eukaryota</taxon>
        <taxon>Viridiplantae</taxon>
        <taxon>Streptophyta</taxon>
        <taxon>Embryophyta</taxon>
        <taxon>Tracheophyta</taxon>
        <taxon>Spermatophyta</taxon>
        <taxon>Magnoliopsida</taxon>
        <taxon>eudicotyledons</taxon>
        <taxon>Gunneridae</taxon>
        <taxon>Pentapetalae</taxon>
        <taxon>asterids</taxon>
        <taxon>lamiids</taxon>
        <taxon>Lamiales</taxon>
        <taxon>Oleaceae</taxon>
        <taxon>Oleeae</taxon>
        <taxon>Olea</taxon>
    </lineage>
</organism>
<feature type="transmembrane region" description="Helical" evidence="1">
    <location>
        <begin position="187"/>
        <end position="220"/>
    </location>
</feature>
<dbReference type="Gramene" id="OE9A081504T1">
    <property type="protein sequence ID" value="OE9A081504C1"/>
    <property type="gene ID" value="OE9A081504"/>
</dbReference>
<keyword evidence="1" id="KW-0472">Membrane</keyword>
<dbReference type="PANTHER" id="PTHR34379">
    <property type="entry name" value="OS07G0553800 PROTEIN"/>
    <property type="match status" value="1"/>
</dbReference>
<name>A0A8S0S4R3_OLEEU</name>
<reference evidence="2 3" key="1">
    <citation type="submission" date="2019-12" db="EMBL/GenBank/DDBJ databases">
        <authorList>
            <person name="Alioto T."/>
            <person name="Alioto T."/>
            <person name="Gomez Garrido J."/>
        </authorList>
    </citation>
    <scope>NUCLEOTIDE SEQUENCE [LARGE SCALE GENOMIC DNA]</scope>
</reference>
<dbReference type="AlphaFoldDB" id="A0A8S0S4R3"/>
<dbReference type="EMBL" id="CACTIH010003909">
    <property type="protein sequence ID" value="CAA2987201.1"/>
    <property type="molecule type" value="Genomic_DNA"/>
</dbReference>
<dbReference type="PANTHER" id="PTHR34379:SF3">
    <property type="entry name" value="PROTEIN, PUTATIVE-RELATED"/>
    <property type="match status" value="1"/>
</dbReference>
<dbReference type="Proteomes" id="UP000594638">
    <property type="component" value="Unassembled WGS sequence"/>
</dbReference>
<keyword evidence="1" id="KW-1133">Transmembrane helix</keyword>
<keyword evidence="3" id="KW-1185">Reference proteome</keyword>
<keyword evidence="1" id="KW-0812">Transmembrane</keyword>
<evidence type="ECO:0000256" key="1">
    <source>
        <dbReference type="SAM" id="Phobius"/>
    </source>
</evidence>
<sequence length="268" mass="30013">MSHHIITKTSNRKHRSGCFLGCFGFSVEDDEKKISAGGDGEKDKYGGQRISRPHWFRRMKKSSAKTVPVNSSNFAPKLRSSKEIHVSKENKNSYAINDQLPATAGGSGNNLNMVMAAEPDQIRLHKSTEATTYNSGEHIILKKTKTLGAENEMIRNNTSRSTRKKLPKSVPEQGIYGRESIENHAKFGSLIGISVLMVILGIMLLWGKLCAILCAAIWFYCISSFQAQQRNEFKMKKGSSKEFNESNVKDHNKKVVLQGFLERSNQCK</sequence>
<gene>
    <name evidence="2" type="ORF">OLEA9_A081504</name>
</gene>
<evidence type="ECO:0000313" key="2">
    <source>
        <dbReference type="EMBL" id="CAA2987201.1"/>
    </source>
</evidence>
<proteinExistence type="predicted"/>
<dbReference type="InterPro" id="IPR040411">
    <property type="entry name" value="At5g23160-like"/>
</dbReference>
<comment type="caution">
    <text evidence="2">The sequence shown here is derived from an EMBL/GenBank/DDBJ whole genome shotgun (WGS) entry which is preliminary data.</text>
</comment>
<dbReference type="OrthoDB" id="1886721at2759"/>
<evidence type="ECO:0000313" key="3">
    <source>
        <dbReference type="Proteomes" id="UP000594638"/>
    </source>
</evidence>